<evidence type="ECO:0000256" key="1">
    <source>
        <dbReference type="SAM" id="MobiDB-lite"/>
    </source>
</evidence>
<dbReference type="Pfam" id="PF25381">
    <property type="entry name" value="PH_26"/>
    <property type="match status" value="1"/>
</dbReference>
<gene>
    <name evidence="3" type="ORF">B0T25DRAFT_587039</name>
</gene>
<feature type="region of interest" description="Disordered" evidence="1">
    <location>
        <begin position="1129"/>
        <end position="1166"/>
    </location>
</feature>
<dbReference type="EMBL" id="JAUIQD010000001">
    <property type="protein sequence ID" value="KAK3362916.1"/>
    <property type="molecule type" value="Genomic_DNA"/>
</dbReference>
<protein>
    <recommendedName>
        <fullName evidence="2">PH domain-containing protein</fullName>
    </recommendedName>
</protein>
<feature type="compositionally biased region" description="Low complexity" evidence="1">
    <location>
        <begin position="53"/>
        <end position="69"/>
    </location>
</feature>
<feature type="compositionally biased region" description="Low complexity" evidence="1">
    <location>
        <begin position="754"/>
        <end position="765"/>
    </location>
</feature>
<feature type="region of interest" description="Disordered" evidence="1">
    <location>
        <begin position="1"/>
        <end position="111"/>
    </location>
</feature>
<feature type="compositionally biased region" description="Polar residues" evidence="1">
    <location>
        <begin position="731"/>
        <end position="748"/>
    </location>
</feature>
<dbReference type="Proteomes" id="UP001275084">
    <property type="component" value="Unassembled WGS sequence"/>
</dbReference>
<feature type="region of interest" description="Disordered" evidence="1">
    <location>
        <begin position="1298"/>
        <end position="1345"/>
    </location>
</feature>
<evidence type="ECO:0000313" key="3">
    <source>
        <dbReference type="EMBL" id="KAK3362916.1"/>
    </source>
</evidence>
<feature type="region of interest" description="Disordered" evidence="1">
    <location>
        <begin position="713"/>
        <end position="1017"/>
    </location>
</feature>
<feature type="domain" description="PH" evidence="2">
    <location>
        <begin position="133"/>
        <end position="251"/>
    </location>
</feature>
<dbReference type="InterPro" id="IPR058155">
    <property type="entry name" value="Skg3/CAF120-like_PH"/>
</dbReference>
<dbReference type="SMART" id="SM00233">
    <property type="entry name" value="PH"/>
    <property type="match status" value="1"/>
</dbReference>
<feature type="compositionally biased region" description="Polar residues" evidence="1">
    <location>
        <begin position="542"/>
        <end position="554"/>
    </location>
</feature>
<feature type="compositionally biased region" description="Pro residues" evidence="1">
    <location>
        <begin position="865"/>
        <end position="879"/>
    </location>
</feature>
<name>A0AAJ0HUF1_9PEZI</name>
<keyword evidence="4" id="KW-1185">Reference proteome</keyword>
<feature type="region of interest" description="Disordered" evidence="1">
    <location>
        <begin position="651"/>
        <end position="685"/>
    </location>
</feature>
<dbReference type="PROSITE" id="PS50003">
    <property type="entry name" value="PH_DOMAIN"/>
    <property type="match status" value="1"/>
</dbReference>
<evidence type="ECO:0000313" key="4">
    <source>
        <dbReference type="Proteomes" id="UP001275084"/>
    </source>
</evidence>
<feature type="compositionally biased region" description="Low complexity" evidence="1">
    <location>
        <begin position="78"/>
        <end position="90"/>
    </location>
</feature>
<dbReference type="Pfam" id="PF00169">
    <property type="entry name" value="PH"/>
    <property type="match status" value="1"/>
</dbReference>
<evidence type="ECO:0000259" key="2">
    <source>
        <dbReference type="PROSITE" id="PS50003"/>
    </source>
</evidence>
<feature type="compositionally biased region" description="Basic and acidic residues" evidence="1">
    <location>
        <begin position="986"/>
        <end position="998"/>
    </location>
</feature>
<proteinExistence type="predicted"/>
<reference evidence="3" key="2">
    <citation type="submission" date="2023-06" db="EMBL/GenBank/DDBJ databases">
        <authorList>
            <consortium name="Lawrence Berkeley National Laboratory"/>
            <person name="Haridas S."/>
            <person name="Hensen N."/>
            <person name="Bonometti L."/>
            <person name="Westerberg I."/>
            <person name="Brannstrom I.O."/>
            <person name="Guillou S."/>
            <person name="Cros-Aarteil S."/>
            <person name="Calhoun S."/>
            <person name="Kuo A."/>
            <person name="Mondo S."/>
            <person name="Pangilinan J."/>
            <person name="Riley R."/>
            <person name="Labutti K."/>
            <person name="Andreopoulos B."/>
            <person name="Lipzen A."/>
            <person name="Chen C."/>
            <person name="Yanf M."/>
            <person name="Daum C."/>
            <person name="Ng V."/>
            <person name="Clum A."/>
            <person name="Steindorff A."/>
            <person name="Ohm R."/>
            <person name="Martin F."/>
            <person name="Silar P."/>
            <person name="Natvig D."/>
            <person name="Lalanne C."/>
            <person name="Gautier V."/>
            <person name="Ament-Velasquez S.L."/>
            <person name="Kruys A."/>
            <person name="Hutchinson M.I."/>
            <person name="Powell A.J."/>
            <person name="Barry K."/>
            <person name="Miller A.N."/>
            <person name="Grigoriev I.V."/>
            <person name="Debuchy R."/>
            <person name="Gladieux P."/>
            <person name="Thoren M.H."/>
            <person name="Johannesson H."/>
        </authorList>
    </citation>
    <scope>NUCLEOTIDE SEQUENCE</scope>
    <source>
        <strain evidence="3">CBS 955.72</strain>
    </source>
</reference>
<reference evidence="3" key="1">
    <citation type="journal article" date="2023" name="Mol. Phylogenet. Evol.">
        <title>Genome-scale phylogeny and comparative genomics of the fungal order Sordariales.</title>
        <authorList>
            <person name="Hensen N."/>
            <person name="Bonometti L."/>
            <person name="Westerberg I."/>
            <person name="Brannstrom I.O."/>
            <person name="Guillou S."/>
            <person name="Cros-Aarteil S."/>
            <person name="Calhoun S."/>
            <person name="Haridas S."/>
            <person name="Kuo A."/>
            <person name="Mondo S."/>
            <person name="Pangilinan J."/>
            <person name="Riley R."/>
            <person name="LaButti K."/>
            <person name="Andreopoulos B."/>
            <person name="Lipzen A."/>
            <person name="Chen C."/>
            <person name="Yan M."/>
            <person name="Daum C."/>
            <person name="Ng V."/>
            <person name="Clum A."/>
            <person name="Steindorff A."/>
            <person name="Ohm R.A."/>
            <person name="Martin F."/>
            <person name="Silar P."/>
            <person name="Natvig D.O."/>
            <person name="Lalanne C."/>
            <person name="Gautier V."/>
            <person name="Ament-Velasquez S.L."/>
            <person name="Kruys A."/>
            <person name="Hutchinson M.I."/>
            <person name="Powell A.J."/>
            <person name="Barry K."/>
            <person name="Miller A.N."/>
            <person name="Grigoriev I.V."/>
            <person name="Debuchy R."/>
            <person name="Gladieux P."/>
            <person name="Hiltunen Thoren M."/>
            <person name="Johannesson H."/>
        </authorList>
    </citation>
    <scope>NUCLEOTIDE SEQUENCE</scope>
    <source>
        <strain evidence="3">CBS 955.72</strain>
    </source>
</reference>
<dbReference type="Gene3D" id="2.30.29.30">
    <property type="entry name" value="Pleckstrin-homology domain (PH domain)/Phosphotyrosine-binding domain (PTB)"/>
    <property type="match status" value="1"/>
</dbReference>
<dbReference type="SUPFAM" id="SSF50729">
    <property type="entry name" value="PH domain-like"/>
    <property type="match status" value="1"/>
</dbReference>
<comment type="caution">
    <text evidence="3">The sequence shown here is derived from an EMBL/GenBank/DDBJ whole genome shotgun (WGS) entry which is preliminary data.</text>
</comment>
<sequence>MGRNRVLSFISQLSSRTPTPAPSPASDIPHNSRAKPDSTPSPPQLADSRHISPDTTAPASPTSPTSPTTNGEHAVGPVSVTTSTSSSPEGRSGRRSRPSSMVQTSQPPLMDVNEETLPELQPIFTFLNSHSNKLYQEGYFLKLDDQDIKGRPNSDRTWTECFAQLVGTVLSLWDAAELDAAGEEGEVLPKFINLTDASIKMIESLPTRTNDEQPLQNILSISTAGRNRYLLHFNSHHSLIQWTSGIRLAMYEHSTLQEAYTGALIAGKGKTLNGINVIMERARVPVQEWVRVRFGAGVPWRRCWCVIEPPNEKEYQKSQKDLKKRSPYDRSHAPILKGEVRFYDSKKEADKKKKHSRPIASITDAYSAYAIYPQSKSLIDGSTLLKVEGNITIHSDPPSSTEGFVFIMPEVPPAVAGFEMLLRFLFPTWDTFGLYGRPGRLVASVLDSRSLMFAMPKHKRYGYLEILDVSQLILTDGNSAWSEREWRKKMKELTGQRMTAVEEGAKGQVRSASRSSKRLSFGPQNPPTARPRVGFADEAVSARTSRSMSLSQAGPRTDSAPPDSNRERAPSAMAVHSRHTRNSSDTQIGNIPPSLASEGLDMILSIRAQDRATTFATDLASTPERVSSDDERHAKGPVENLRAMQRMQTPEPVNAPPAFAHGAGSRPQQTPYHSPDLRRQTSRLSSTTLSQLVTASGLNLAAFSDEAAERKLAEAAVGSPPEQTDLRGPAVQTQTSAKSVGINANFNGSREALTSPTNTNSSRPSPGLPPPDIGLAQKRSKSPLVGPSPSGGPPSFHPGAYMGGSQTNGPAHHMGPPPRGRGTPPMMSPRGPPPDGRAFPPGQQRDPRMGPIRQGAPDGYSPYHPMAPPPGPRRTPPPNQGMQRGPPLSPPINRKPLPQRTTSLQRPEGAGPPRPLPQPPNGGGIYTPQHDFGADSYAESHSSGSEAPPPVPPHNPRRQNSDRSLMSSHYDDASSTASPDYASSRRSTDTQESVDRPRAGVLKTTGNDSGPGSMPDSFEYGIPDINFGRTINYAASKVATSANPITMPQQHHAFGPTSERASPAHFRQESDDTIRRTVAWQPGSAAPGLSLSENVLSPEQFVQQRAATAATTPMYSHQRNQSANTLTEFRAGTPTSPRKLPGSHSRHNSADLLQSGRPVSQGTVPVLSNGEVSSYLSAREQEHVARVTGSPLIALSGNRGHPSQPGGLVGAIQTREREKAQMMQGIGGQAVAQAIDQRHREQNQQAQRAAQAAYSQQQAQFATQQGYMGPQTPMGVMGGGAPSVYSPSMGVTNTRSMSPGPGMMGGGMNPGRPGQGYQSPPTAYSQPQQRPQMMSPPPGSYSTAQNSQMVWNKPSMGNMQARPLPQPPGSNSVPGMQRNLPQTPGFQAAPQGQYTPGGAPTGMRPGTPGRLPYQGFYAHYDVYWDYDSLPELYAMEKVREA</sequence>
<feature type="compositionally biased region" description="Polar residues" evidence="1">
    <location>
        <begin position="962"/>
        <end position="978"/>
    </location>
</feature>
<feature type="compositionally biased region" description="Pro residues" evidence="1">
    <location>
        <begin position="826"/>
        <end position="835"/>
    </location>
</feature>
<organism evidence="3 4">
    <name type="scientific">Lasiosphaeria hispida</name>
    <dbReference type="NCBI Taxonomy" id="260671"/>
    <lineage>
        <taxon>Eukaryota</taxon>
        <taxon>Fungi</taxon>
        <taxon>Dikarya</taxon>
        <taxon>Ascomycota</taxon>
        <taxon>Pezizomycotina</taxon>
        <taxon>Sordariomycetes</taxon>
        <taxon>Sordariomycetidae</taxon>
        <taxon>Sordariales</taxon>
        <taxon>Lasiosphaeriaceae</taxon>
        <taxon>Lasiosphaeria</taxon>
    </lineage>
</organism>
<feature type="compositionally biased region" description="Pro residues" evidence="1">
    <location>
        <begin position="910"/>
        <end position="920"/>
    </location>
</feature>
<accession>A0AAJ0HUF1</accession>
<feature type="region of interest" description="Disordered" evidence="1">
    <location>
        <begin position="501"/>
        <end position="594"/>
    </location>
</feature>
<dbReference type="InterPro" id="IPR001849">
    <property type="entry name" value="PH_domain"/>
</dbReference>
<dbReference type="InterPro" id="IPR011993">
    <property type="entry name" value="PH-like_dom_sf"/>
</dbReference>
<dbReference type="FunFam" id="2.30.29.30:FF:000203">
    <property type="entry name" value="PH domain-containing protein"/>
    <property type="match status" value="1"/>
</dbReference>